<keyword evidence="6 18" id="KW-0479">Metal-binding</keyword>
<comment type="subcellular location">
    <subcellularLocation>
        <location evidence="1">Endomembrane system</location>
        <topology evidence="1">Multi-pass membrane protein</topology>
    </subcellularLocation>
    <subcellularLocation>
        <location evidence="18">Membrane</location>
    </subcellularLocation>
</comment>
<feature type="domain" description="HMA" evidence="19">
    <location>
        <begin position="248"/>
        <end position="315"/>
    </location>
</feature>
<keyword evidence="8 18" id="KW-0547">Nucleotide-binding</keyword>
<dbReference type="GO" id="GO:0060003">
    <property type="term" value="P:copper ion export"/>
    <property type="evidence" value="ECO:0007669"/>
    <property type="project" value="EnsemblFungi"/>
</dbReference>
<dbReference type="EMBL" id="MVBO01000001">
    <property type="protein sequence ID" value="OZJ06864.1"/>
    <property type="molecule type" value="Genomic_DNA"/>
</dbReference>
<keyword evidence="9" id="KW-0187">Copper transport</keyword>
<dbReference type="InterPro" id="IPR023214">
    <property type="entry name" value="HAD_sf"/>
</dbReference>
<feature type="transmembrane region" description="Helical" evidence="18">
    <location>
        <begin position="451"/>
        <end position="469"/>
    </location>
</feature>
<dbReference type="GO" id="GO:0012510">
    <property type="term" value="C:trans-Golgi network transport vesicle membrane"/>
    <property type="evidence" value="ECO:0007669"/>
    <property type="project" value="EnsemblFungi"/>
</dbReference>
<dbReference type="InterPro" id="IPR001757">
    <property type="entry name" value="P_typ_ATPase"/>
</dbReference>
<keyword evidence="7" id="KW-0677">Repeat</keyword>
<keyword evidence="21" id="KW-1185">Reference proteome</keyword>
<dbReference type="PRINTS" id="PR00942">
    <property type="entry name" value="CUATPASEI"/>
</dbReference>
<evidence type="ECO:0000256" key="2">
    <source>
        <dbReference type="ARBA" id="ARBA00006024"/>
    </source>
</evidence>
<sequence length="1192" mass="128185">MEVTLPVVGMTCHSCVNAVTGALEDIQGVTSVHVDLTGGKASFAADRADFDVDVAIRAIEDVGFDVPEEYRQATVRLPVVGMTCQSCVQSITGAIVDVDGVEELKVSLEKNEAEVRLKLLRTNVQVKDAIDIRGFQVLDQSPQISDMITITIDVIGMTCHSCVNSITSALQAHPGVSDVHVSLEKETAKVTYDASKTNPRVICTAIEDCGFDTVYVYDDQGDVQASTPIATMTLTPAADIKSHDDQATTATLKVTGMTCASCVASIERALKKRPEIVSVNVNLLAEMATIRYIEEPSGILDGIIQQIEDIGFHAEKQDADGQDKAQLKIFGMTCASCVNSIERGVKQVAGIKSINVNLMTESAYVEFDSSIVGLRDIVEQISDLGFDALVSDNSANAQIESLSKVKEIKEWKAAFIQSLLFTVPLFFLAMVLPMTNLGMEMMHLETPIKGLYWTDLAQIILCVPVQFGVGKRFFVAGYKSLRHGSPTMDVLVMISTSSAFFFSAFAILYSVVSSQHQKPTVFFETSAMLIMFVTLGRYLENLAKGQTSVALSKLMSLAPSSATLLIVDEETGNVIGDRSIPTELVKVGDLLRLLPGDKIPADGVVVSGSSTVDESMITGEAVQVSKTKDSRVIGGTVNGLGSITFRATQVGSDTALAKIVKLVEDAQVSKAPIQGFADVIAGYFVPAVIGLGCITFVIWTIVFHVLSAKNKALLPDIFQPDGEDWFFVCLKLCISVIVVACPCALGLSTPTAVMVGTGVGAENGILIKGGGPLEAGHKVGKVVFDKTGTLTRGVMDVHKVCVWPETEGLFTSNQLLLLAGAAESRSEHPVGRAISRQSLAVSSLQTTEEYATVTDFASITGKGIDCHVAIHNKSVWQGSGQKYNVLVGNAAYVVKDRRIAINRNQQLAMEEEQVLGHTCVLVAVDESLVGYIALADTVKPEARVVVETLARMGIPSVMVTGDQEATARNIANQVGISEVHAGVSPNGKTILVKSMQETQQLAVEQTSKYPIYRRYIRRRTLRPYVAMVGDGINDSPALAASNFGIALRSGTDIAMEAADVVLMRDDLCDVVAAIDLSRTIFRRIKINLFWSCIYNVTGIPLAMGLFIPWGYHIHPMMAGMAMAASSVSVVLSSLALKGWRKPDCTGIETQAGGGRWWKHIFTRHPYQPVASDEMSVVREAPGEDLELGQISL</sequence>
<dbReference type="SUPFAM" id="SSF81665">
    <property type="entry name" value="Calcium ATPase, transmembrane domain M"/>
    <property type="match status" value="1"/>
</dbReference>
<feature type="transmembrane region" description="Helical" evidence="18">
    <location>
        <begin position="413"/>
        <end position="431"/>
    </location>
</feature>
<dbReference type="Proteomes" id="UP000242875">
    <property type="component" value="Unassembled WGS sequence"/>
</dbReference>
<dbReference type="InterPro" id="IPR036412">
    <property type="entry name" value="HAD-like_sf"/>
</dbReference>
<feature type="domain" description="HMA" evidence="19">
    <location>
        <begin position="148"/>
        <end position="214"/>
    </location>
</feature>
<dbReference type="PROSITE" id="PS01047">
    <property type="entry name" value="HMA_1"/>
    <property type="match status" value="5"/>
</dbReference>
<dbReference type="InterPro" id="IPR023299">
    <property type="entry name" value="ATPase_P-typ_cyto_dom_N"/>
</dbReference>
<keyword evidence="4" id="KW-0813">Transport</keyword>
<evidence type="ECO:0000256" key="9">
    <source>
        <dbReference type="ARBA" id="ARBA00022796"/>
    </source>
</evidence>
<evidence type="ECO:0000256" key="7">
    <source>
        <dbReference type="ARBA" id="ARBA00022737"/>
    </source>
</evidence>
<evidence type="ECO:0000313" key="21">
    <source>
        <dbReference type="Proteomes" id="UP000242875"/>
    </source>
</evidence>
<dbReference type="InterPro" id="IPR006121">
    <property type="entry name" value="HMA_dom"/>
</dbReference>
<dbReference type="SFLD" id="SFLDF00027">
    <property type="entry name" value="p-type_atpase"/>
    <property type="match status" value="1"/>
</dbReference>
<dbReference type="GO" id="GO:0005524">
    <property type="term" value="F:ATP binding"/>
    <property type="evidence" value="ECO:0007669"/>
    <property type="project" value="UniProtKB-UniRule"/>
</dbReference>
<dbReference type="GO" id="GO:0005507">
    <property type="term" value="F:copper ion binding"/>
    <property type="evidence" value="ECO:0007669"/>
    <property type="project" value="EnsemblFungi"/>
</dbReference>
<comment type="caution">
    <text evidence="20">The sequence shown here is derived from an EMBL/GenBank/DDBJ whole genome shotgun (WGS) entry which is preliminary data.</text>
</comment>
<dbReference type="InterPro" id="IPR027256">
    <property type="entry name" value="P-typ_ATPase_IB"/>
</dbReference>
<evidence type="ECO:0000259" key="19">
    <source>
        <dbReference type="PROSITE" id="PS50846"/>
    </source>
</evidence>
<dbReference type="Pfam" id="PF00702">
    <property type="entry name" value="Hydrolase"/>
    <property type="match status" value="1"/>
</dbReference>
<evidence type="ECO:0000256" key="12">
    <source>
        <dbReference type="ARBA" id="ARBA00022967"/>
    </source>
</evidence>
<dbReference type="GO" id="GO:0006879">
    <property type="term" value="P:intracellular iron ion homeostasis"/>
    <property type="evidence" value="ECO:0007669"/>
    <property type="project" value="EnsemblFungi"/>
</dbReference>
<keyword evidence="5 18" id="KW-0812">Transmembrane</keyword>
<feature type="transmembrane region" description="Helical" evidence="18">
    <location>
        <begin position="680"/>
        <end position="705"/>
    </location>
</feature>
<dbReference type="SFLD" id="SFLDG00002">
    <property type="entry name" value="C1.7:_P-type_atpase_like"/>
    <property type="match status" value="1"/>
</dbReference>
<proteinExistence type="inferred from homology"/>
<gene>
    <name evidence="20" type="ORF">BZG36_00213</name>
</gene>
<evidence type="ECO:0000256" key="3">
    <source>
        <dbReference type="ARBA" id="ARBA00012517"/>
    </source>
</evidence>
<evidence type="ECO:0000313" key="20">
    <source>
        <dbReference type="EMBL" id="OZJ06864.1"/>
    </source>
</evidence>
<evidence type="ECO:0000256" key="5">
    <source>
        <dbReference type="ARBA" id="ARBA00022692"/>
    </source>
</evidence>
<dbReference type="FunFam" id="2.70.150.10:FF:000002">
    <property type="entry name" value="Copper-transporting ATPase 1, putative"/>
    <property type="match status" value="1"/>
</dbReference>
<dbReference type="FunFam" id="3.30.70.100:FF:000001">
    <property type="entry name" value="ATPase copper transporting beta"/>
    <property type="match status" value="4"/>
</dbReference>
<dbReference type="NCBIfam" id="TIGR00003">
    <property type="entry name" value="copper ion binding protein"/>
    <property type="match status" value="4"/>
</dbReference>
<evidence type="ECO:0000256" key="18">
    <source>
        <dbReference type="RuleBase" id="RU362081"/>
    </source>
</evidence>
<dbReference type="Gene3D" id="3.30.70.100">
    <property type="match status" value="5"/>
</dbReference>
<reference evidence="20 21" key="1">
    <citation type="journal article" date="2017" name="Mycologia">
        <title>Bifiguratus adelaidae, gen. et sp. nov., a new member of Mucoromycotina in endophytic and soil-dwelling habitats.</title>
        <authorList>
            <person name="Torres-Cruz T.J."/>
            <person name="Billingsley Tobias T.L."/>
            <person name="Almatruk M."/>
            <person name="Hesse C."/>
            <person name="Kuske C.R."/>
            <person name="Desiro A."/>
            <person name="Benucci G.M."/>
            <person name="Bonito G."/>
            <person name="Stajich J.E."/>
            <person name="Dunlap C."/>
            <person name="Arnold A.E."/>
            <person name="Porras-Alfaro A."/>
        </authorList>
    </citation>
    <scope>NUCLEOTIDE SEQUENCE [LARGE SCALE GENOMIC DNA]</scope>
    <source>
        <strain evidence="20 21">AZ0501</strain>
    </source>
</reference>
<feature type="transmembrane region" description="Helical" evidence="18">
    <location>
        <begin position="490"/>
        <end position="509"/>
    </location>
</feature>
<evidence type="ECO:0000256" key="10">
    <source>
        <dbReference type="ARBA" id="ARBA00022840"/>
    </source>
</evidence>
<evidence type="ECO:0000256" key="4">
    <source>
        <dbReference type="ARBA" id="ARBA00022448"/>
    </source>
</evidence>
<keyword evidence="12" id="KW-1278">Translocase</keyword>
<organism evidence="20 21">
    <name type="scientific">Bifiguratus adelaidae</name>
    <dbReference type="NCBI Taxonomy" id="1938954"/>
    <lineage>
        <taxon>Eukaryota</taxon>
        <taxon>Fungi</taxon>
        <taxon>Fungi incertae sedis</taxon>
        <taxon>Mucoromycota</taxon>
        <taxon>Mucoromycotina</taxon>
        <taxon>Endogonomycetes</taxon>
        <taxon>Endogonales</taxon>
        <taxon>Endogonales incertae sedis</taxon>
        <taxon>Bifiguratus</taxon>
    </lineage>
</organism>
<keyword evidence="14" id="KW-0186">Copper</keyword>
<dbReference type="InterPro" id="IPR008250">
    <property type="entry name" value="ATPase_P-typ_transduc_dom_A_sf"/>
</dbReference>
<dbReference type="CDD" id="cd02094">
    <property type="entry name" value="P-type_ATPase_Cu-like"/>
    <property type="match status" value="1"/>
</dbReference>
<evidence type="ECO:0000256" key="17">
    <source>
        <dbReference type="ARBA" id="ARBA00080126"/>
    </source>
</evidence>
<evidence type="ECO:0000256" key="15">
    <source>
        <dbReference type="ARBA" id="ARBA00023065"/>
    </source>
</evidence>
<dbReference type="PROSITE" id="PS00154">
    <property type="entry name" value="ATPASE_E1_E2"/>
    <property type="match status" value="1"/>
</dbReference>
<evidence type="ECO:0000256" key="6">
    <source>
        <dbReference type="ARBA" id="ARBA00022723"/>
    </source>
</evidence>
<keyword evidence="13 18" id="KW-1133">Transmembrane helix</keyword>
<dbReference type="Gene3D" id="3.40.1110.10">
    <property type="entry name" value="Calcium-transporting ATPase, cytoplasmic domain N"/>
    <property type="match status" value="1"/>
</dbReference>
<dbReference type="AlphaFoldDB" id="A0A261Y8R4"/>
<dbReference type="Gene3D" id="2.70.150.10">
    <property type="entry name" value="Calcium-transporting ATPase, cytoplasmic transduction domain A"/>
    <property type="match status" value="1"/>
</dbReference>
<dbReference type="SUPFAM" id="SSF56784">
    <property type="entry name" value="HAD-like"/>
    <property type="match status" value="1"/>
</dbReference>
<dbReference type="SUPFAM" id="SSF81653">
    <property type="entry name" value="Calcium ATPase, transduction domain A"/>
    <property type="match status" value="1"/>
</dbReference>
<dbReference type="PROSITE" id="PS50846">
    <property type="entry name" value="HMA_2"/>
    <property type="match status" value="5"/>
</dbReference>
<dbReference type="GO" id="GO:0055070">
    <property type="term" value="P:copper ion homeostasis"/>
    <property type="evidence" value="ECO:0007669"/>
    <property type="project" value="TreeGrafter"/>
</dbReference>
<dbReference type="NCBIfam" id="TIGR01525">
    <property type="entry name" value="ATPase-IB_hvy"/>
    <property type="match status" value="1"/>
</dbReference>
<evidence type="ECO:0000256" key="14">
    <source>
        <dbReference type="ARBA" id="ARBA00023008"/>
    </source>
</evidence>
<dbReference type="PANTHER" id="PTHR43520">
    <property type="entry name" value="ATP7, ISOFORM B"/>
    <property type="match status" value="1"/>
</dbReference>
<feature type="transmembrane region" description="Helical" evidence="18">
    <location>
        <begin position="1088"/>
        <end position="1111"/>
    </location>
</feature>
<comment type="similarity">
    <text evidence="2 18">Belongs to the cation transport ATPase (P-type) (TC 3.A.3) family. Type IB subfamily.</text>
</comment>
<dbReference type="InterPro" id="IPR006122">
    <property type="entry name" value="HMA_Cu_ion-bd"/>
</dbReference>
<dbReference type="EC" id="7.2.2.8" evidence="3"/>
<feature type="transmembrane region" description="Helical" evidence="18">
    <location>
        <begin position="1117"/>
        <end position="1136"/>
    </location>
</feature>
<feature type="domain" description="HMA" evidence="19">
    <location>
        <begin position="323"/>
        <end position="389"/>
    </location>
</feature>
<evidence type="ECO:0000256" key="11">
    <source>
        <dbReference type="ARBA" id="ARBA00022842"/>
    </source>
</evidence>
<dbReference type="PANTHER" id="PTHR43520:SF8">
    <property type="entry name" value="P-TYPE CU(+) TRANSPORTER"/>
    <property type="match status" value="1"/>
</dbReference>
<dbReference type="GO" id="GO:0140581">
    <property type="term" value="F:P-type monovalent copper transporter activity"/>
    <property type="evidence" value="ECO:0007669"/>
    <property type="project" value="UniProtKB-EC"/>
</dbReference>
<evidence type="ECO:0000256" key="16">
    <source>
        <dbReference type="ARBA" id="ARBA00023136"/>
    </source>
</evidence>
<dbReference type="FunFam" id="3.40.50.1000:FF:000144">
    <property type="entry name" value="copper-transporting ATPase 1 isoform X2"/>
    <property type="match status" value="1"/>
</dbReference>
<accession>A0A261Y8R4</accession>
<feature type="domain" description="HMA" evidence="19">
    <location>
        <begin position="1"/>
        <end position="67"/>
    </location>
</feature>
<dbReference type="InterPro" id="IPR018303">
    <property type="entry name" value="ATPase_P-typ_P_site"/>
</dbReference>
<keyword evidence="16 18" id="KW-0472">Membrane</keyword>
<keyword evidence="15" id="KW-0406">Ion transport</keyword>
<dbReference type="PRINTS" id="PR00119">
    <property type="entry name" value="CATATPASE"/>
</dbReference>
<dbReference type="Pfam" id="PF00122">
    <property type="entry name" value="E1-E2_ATPase"/>
    <property type="match status" value="1"/>
</dbReference>
<dbReference type="NCBIfam" id="TIGR01494">
    <property type="entry name" value="ATPase_P-type"/>
    <property type="match status" value="2"/>
</dbReference>
<dbReference type="InterPro" id="IPR044492">
    <property type="entry name" value="P_typ_ATPase_HD_dom"/>
</dbReference>
<evidence type="ECO:0000256" key="13">
    <source>
        <dbReference type="ARBA" id="ARBA00022989"/>
    </source>
</evidence>
<dbReference type="Pfam" id="PF00403">
    <property type="entry name" value="HMA"/>
    <property type="match status" value="5"/>
</dbReference>
<dbReference type="SFLD" id="SFLDS00003">
    <property type="entry name" value="Haloacid_Dehalogenase"/>
    <property type="match status" value="1"/>
</dbReference>
<keyword evidence="10 18" id="KW-0067">ATP-binding</keyword>
<dbReference type="InterPro" id="IPR059000">
    <property type="entry name" value="ATPase_P-type_domA"/>
</dbReference>
<evidence type="ECO:0000256" key="1">
    <source>
        <dbReference type="ARBA" id="ARBA00004127"/>
    </source>
</evidence>
<feature type="transmembrane region" description="Helical" evidence="18">
    <location>
        <begin position="725"/>
        <end position="747"/>
    </location>
</feature>
<keyword evidence="11" id="KW-0460">Magnesium</keyword>
<feature type="domain" description="HMA" evidence="19">
    <location>
        <begin position="73"/>
        <end position="138"/>
    </location>
</feature>
<dbReference type="InterPro" id="IPR036163">
    <property type="entry name" value="HMA_dom_sf"/>
</dbReference>
<dbReference type="InterPro" id="IPR023298">
    <property type="entry name" value="ATPase_P-typ_TM_dom_sf"/>
</dbReference>
<dbReference type="GO" id="GO:0016887">
    <property type="term" value="F:ATP hydrolysis activity"/>
    <property type="evidence" value="ECO:0007669"/>
    <property type="project" value="InterPro"/>
</dbReference>
<dbReference type="InterPro" id="IPR017969">
    <property type="entry name" value="Heavy-metal-associated_CS"/>
</dbReference>
<dbReference type="Gene3D" id="3.40.50.1000">
    <property type="entry name" value="HAD superfamily/HAD-like"/>
    <property type="match status" value="1"/>
</dbReference>
<protein>
    <recommendedName>
        <fullName evidence="3">P-type Cu(+) transporter</fullName>
        <ecNumber evidence="3">7.2.2.8</ecNumber>
    </recommendedName>
    <alternativeName>
        <fullName evidence="17">Cu(2+)-ATPase</fullName>
    </alternativeName>
</protein>
<name>A0A261Y8R4_9FUNG</name>
<dbReference type="GO" id="GO:0043682">
    <property type="term" value="F:P-type divalent copper transporter activity"/>
    <property type="evidence" value="ECO:0007669"/>
    <property type="project" value="TreeGrafter"/>
</dbReference>
<dbReference type="SUPFAM" id="SSF55008">
    <property type="entry name" value="HMA, heavy metal-associated domain"/>
    <property type="match status" value="5"/>
</dbReference>
<dbReference type="CDD" id="cd00371">
    <property type="entry name" value="HMA"/>
    <property type="match status" value="5"/>
</dbReference>
<dbReference type="OrthoDB" id="432719at2759"/>
<evidence type="ECO:0000256" key="8">
    <source>
        <dbReference type="ARBA" id="ARBA00022741"/>
    </source>
</evidence>